<sequence length="107" mass="12784">MLENNRLNELILRFPEDVQLIFKNMISSYQLGYVDYVYQTDNNATQNRRIKNLIKNFRRMDYFYIMPLQQDLALEIANQWRYEAPYDVYNVSANPESLYGADLARGT</sequence>
<evidence type="ECO:0000313" key="2">
    <source>
        <dbReference type="Proteomes" id="UP001228446"/>
    </source>
</evidence>
<comment type="caution">
    <text evidence="1">The sequence shown here is derived from an EMBL/GenBank/DDBJ whole genome shotgun (WGS) entry which is preliminary data.</text>
</comment>
<proteinExistence type="predicted"/>
<dbReference type="EMBL" id="JAVIBX010000016">
    <property type="protein sequence ID" value="MDQ8833212.1"/>
    <property type="molecule type" value="Genomic_DNA"/>
</dbReference>
<name>A0ABU1B459_9STRE</name>
<dbReference type="Proteomes" id="UP001228446">
    <property type="component" value="Unassembled WGS sequence"/>
</dbReference>
<organism evidence="1 2">
    <name type="scientific">Streptococcus ruminantium</name>
    <dbReference type="NCBI Taxonomy" id="1917441"/>
    <lineage>
        <taxon>Bacteria</taxon>
        <taxon>Bacillati</taxon>
        <taxon>Bacillota</taxon>
        <taxon>Bacilli</taxon>
        <taxon>Lactobacillales</taxon>
        <taxon>Streptococcaceae</taxon>
        <taxon>Streptococcus</taxon>
    </lineage>
</organism>
<accession>A0ABU1B459</accession>
<evidence type="ECO:0000313" key="1">
    <source>
        <dbReference type="EMBL" id="MDQ8833212.1"/>
    </source>
</evidence>
<reference evidence="1 2" key="1">
    <citation type="submission" date="2023-08" db="EMBL/GenBank/DDBJ databases">
        <title>Streptococcus ruminantium-associated sheep mastitis outbreak detected in Italy is distinct from bovine isolates.</title>
        <authorList>
            <person name="Rosa M.N."/>
            <person name="Vezina B."/>
            <person name="Tola S."/>
        </authorList>
    </citation>
    <scope>NUCLEOTIDE SEQUENCE [LARGE SCALE GENOMIC DNA]</scope>
    <source>
        <strain evidence="1 2">OM6730</strain>
    </source>
</reference>
<protein>
    <submittedName>
        <fullName evidence="1">Uncharacterized protein</fullName>
    </submittedName>
</protein>
<dbReference type="RefSeq" id="WP_308937603.1">
    <property type="nucleotide sequence ID" value="NZ_JAVIBP010000002.1"/>
</dbReference>
<keyword evidence="2" id="KW-1185">Reference proteome</keyword>
<gene>
    <name evidence="1" type="ORF">RFF62_05350</name>
</gene>